<evidence type="ECO:0000313" key="1">
    <source>
        <dbReference type="EMBL" id="PNU05806.1"/>
    </source>
</evidence>
<accession>A0A2K2G446</accession>
<dbReference type="EMBL" id="LYMM01000022">
    <property type="protein sequence ID" value="PNU05806.1"/>
    <property type="molecule type" value="Genomic_DNA"/>
</dbReference>
<gene>
    <name evidence="1" type="ORF">A8V01_14670</name>
</gene>
<dbReference type="Proteomes" id="UP000236327">
    <property type="component" value="Unassembled WGS sequence"/>
</dbReference>
<sequence>MKTMPEAVTFSRMLADDMLEIERQPSQARVLGAHPDDIDADTAEVLASQPAAWAGRQGGRLVALLGIGEHHPGAHGVAWAILAPHLGSAHLAVTRKAREIVWQSGLNRVELIARAADTPFHLRRDRADMRWALDAKRITPECRWALMLGFTAAHLMHGYGPDCEAHMLFEWFGGQHG</sequence>
<comment type="caution">
    <text evidence="1">The sequence shown here is derived from an EMBL/GenBank/DDBJ whole genome shotgun (WGS) entry which is preliminary data.</text>
</comment>
<name>A0A2K2G446_9SPHN</name>
<keyword evidence="2" id="KW-1185">Reference proteome</keyword>
<reference evidence="1 2" key="1">
    <citation type="submission" date="2016-05" db="EMBL/GenBank/DDBJ databases">
        <title>Complete genome sequence of Novosphingobium guangzhouense SA925(T).</title>
        <authorList>
            <person name="Sha S."/>
        </authorList>
    </citation>
    <scope>NUCLEOTIDE SEQUENCE [LARGE SCALE GENOMIC DNA]</scope>
    <source>
        <strain evidence="1 2">SA925</strain>
    </source>
</reference>
<organism evidence="1 2">
    <name type="scientific">Novosphingobium guangzhouense</name>
    <dbReference type="NCBI Taxonomy" id="1850347"/>
    <lineage>
        <taxon>Bacteria</taxon>
        <taxon>Pseudomonadati</taxon>
        <taxon>Pseudomonadota</taxon>
        <taxon>Alphaproteobacteria</taxon>
        <taxon>Sphingomonadales</taxon>
        <taxon>Sphingomonadaceae</taxon>
        <taxon>Novosphingobium</taxon>
    </lineage>
</organism>
<protein>
    <submittedName>
        <fullName evidence="1">Uncharacterized protein</fullName>
    </submittedName>
</protein>
<evidence type="ECO:0000313" key="2">
    <source>
        <dbReference type="Proteomes" id="UP000236327"/>
    </source>
</evidence>
<dbReference type="AlphaFoldDB" id="A0A2K2G446"/>
<proteinExistence type="predicted"/>